<reference evidence="2" key="1">
    <citation type="submission" date="2016-10" db="EMBL/GenBank/DDBJ databases">
        <authorList>
            <person name="Varghese N."/>
            <person name="Submissions S."/>
        </authorList>
    </citation>
    <scope>NUCLEOTIDE SEQUENCE [LARGE SCALE GENOMIC DNA]</scope>
    <source>
        <strain evidence="2">DSM 24740</strain>
    </source>
</reference>
<gene>
    <name evidence="1" type="ORF">SAMN05444359_1322</name>
</gene>
<dbReference type="Proteomes" id="UP000199021">
    <property type="component" value="Unassembled WGS sequence"/>
</dbReference>
<name>A0A1H9MXN3_9BACT</name>
<evidence type="ECO:0000313" key="1">
    <source>
        <dbReference type="EMBL" id="SER27853.1"/>
    </source>
</evidence>
<protein>
    <submittedName>
        <fullName evidence="1">Uncharacterized protein</fullName>
    </submittedName>
</protein>
<dbReference type="EMBL" id="FOFB01000032">
    <property type="protein sequence ID" value="SER27853.1"/>
    <property type="molecule type" value="Genomic_DNA"/>
</dbReference>
<sequence length="185" mass="20047">MSVNSFAQNLSGDFKYQDCGCGGVVDLQIHNGLYGQFGGDRVPDADEYSLGAITVANLNDTDGDTIVDNIDTVVAGQSNNYRANGQIIIDSLSMADTSVVNAYEIVPRPDSTGDVFWTLKFASVPYMYDSIAVSNTSSAGPWLIQSNNLRVLIKRGGNRFPNNIPLQFLVFNQAVLPNNQIFVTP</sequence>
<organism evidence="1 2">
    <name type="scientific">Neolewinella agarilytica</name>
    <dbReference type="NCBI Taxonomy" id="478744"/>
    <lineage>
        <taxon>Bacteria</taxon>
        <taxon>Pseudomonadati</taxon>
        <taxon>Bacteroidota</taxon>
        <taxon>Saprospiria</taxon>
        <taxon>Saprospirales</taxon>
        <taxon>Lewinellaceae</taxon>
        <taxon>Neolewinella</taxon>
    </lineage>
</organism>
<evidence type="ECO:0000313" key="2">
    <source>
        <dbReference type="Proteomes" id="UP000199021"/>
    </source>
</evidence>
<dbReference type="InParanoid" id="A0A1H9MXN3"/>
<dbReference type="RefSeq" id="WP_090172562.1">
    <property type="nucleotide sequence ID" value="NZ_FOFB01000032.1"/>
</dbReference>
<proteinExistence type="predicted"/>
<dbReference type="STRING" id="478744.SAMN05444359_1322"/>
<keyword evidence="2" id="KW-1185">Reference proteome</keyword>
<accession>A0A1H9MXN3</accession>
<dbReference type="AlphaFoldDB" id="A0A1H9MXN3"/>